<proteinExistence type="predicted"/>
<dbReference type="Proteomes" id="UP000007350">
    <property type="component" value="Unassembled WGS sequence"/>
</dbReference>
<protein>
    <submittedName>
        <fullName evidence="3">Uncharacterized protein</fullName>
    </submittedName>
</protein>
<accession>K2MR33</accession>
<evidence type="ECO:0000313" key="4">
    <source>
        <dbReference type="Proteomes" id="UP000007350"/>
    </source>
</evidence>
<feature type="transmembrane region" description="Helical" evidence="2">
    <location>
        <begin position="12"/>
        <end position="36"/>
    </location>
</feature>
<keyword evidence="2" id="KW-0472">Membrane</keyword>
<organism evidence="3 4">
    <name type="scientific">Trypanosoma cruzi marinkellei</name>
    <dbReference type="NCBI Taxonomy" id="85056"/>
    <lineage>
        <taxon>Eukaryota</taxon>
        <taxon>Discoba</taxon>
        <taxon>Euglenozoa</taxon>
        <taxon>Kinetoplastea</taxon>
        <taxon>Metakinetoplastina</taxon>
        <taxon>Trypanosomatida</taxon>
        <taxon>Trypanosomatidae</taxon>
        <taxon>Trypanosoma</taxon>
        <taxon>Schizotrypanum</taxon>
    </lineage>
</organism>
<keyword evidence="2" id="KW-1133">Transmembrane helix</keyword>
<dbReference type="OrthoDB" id="271287at2759"/>
<keyword evidence="4" id="KW-1185">Reference proteome</keyword>
<dbReference type="EMBL" id="AHKC01016849">
    <property type="protein sequence ID" value="EKF28079.1"/>
    <property type="molecule type" value="Genomic_DNA"/>
</dbReference>
<gene>
    <name evidence="3" type="ORF">MOQ_008184</name>
</gene>
<keyword evidence="2" id="KW-0812">Transmembrane</keyword>
<evidence type="ECO:0000256" key="2">
    <source>
        <dbReference type="SAM" id="Phobius"/>
    </source>
</evidence>
<sequence>MQTPSHSTAFCALKICAVPFSVCLCVCVGLTLVTFISFSPLFFFSLFHWMIFVPVCALAAWNMLQQAISYVISSLAKIGDIDACNVETSLRERTLRIRDMSLRQDTLNTFLPFPIQCGKVGDLRVKIPWPASNEPLLLCCEGMAFTLNGETSQSCTNEMTREEIRGGITEESILGTVVTPSVPVNSHEEQQSDAPLVSEENAEERETSWSAALEDDDYMSCQSVSNTSFSSCDSQEDLVSIPQNGKGFFLFLVNAASRSVSWVMNRPIHVQLKNPCVVLPCDSQSDVGFEITVSEIMVKIEPTLEAGVELMKVIVITFSGVAVCVHAAKEQTQKIVEIDHLSIRITSVYSSAGVLCRKNVAIVFDGISSLFFDEDALQSLTRCAVSHGIMKEVPEYCRPFYKLRSLSSRWSYAKSCVFAFIRDRRRRYNFNSSHLHFYAEARTSYLALLDYCHRTRDITEKREQLADIEGDIRHRDVVLFLRRKVQERYSTTVLDSSTGAGVTPPPTQLSGTREVVIVSSLHVDVKITCVRLPAETTVWLRDVEFVKRHGESNFSVGNVTLVAGGKSQLLRALESGNPFFSFQQTENNDMTFVRTTLEELRFITTSNWMLQLVQPIMVAMPQFLRVIPQTNYNPPEKSLSHRCKKTTSFVFPLIDFHVDDLRLHLKQLSMTCIERTSGDSRMGLLMKELSVRFGEETDVLLPMKMEMTETEDIVVSAVTLNISNALWEYLYLVRTEWNDALLKVSNLSGFVSSVQSTTANIQIKKSLAEVCCEAELKEEFNPALKLQRTYLLGVVINFEPLKLRMQLGTLDMWRGSQTYGSSSLHANISSFGFTTDYVEGGVLTVTCPSGILYSKTISASDTSRVIVSIGVLESVWKASSIRNLLHIDAMQFHVYGGVTYCSVETLRLLDAMTLAPIKLFYCRQLSSIPTTTRPYLASSLQVSLCLTEVCMQRLMFLELGLLGTLLKDYATFFVNKLVPTKAYRLFFSGFSNVAFVMYASSCTLKFDGDEALMCRVNMPSMNGGANVPLVSFGELLPELRDKSPLTLINVCEKLLANISMPHLEVELFHHRFMSIGLCVTVSSFTATIPIGVEDFWDETVHAVKRSPAECVAPSIKLNVGDIIRLEVEGVKYAQQSAPFPEELSGVFIDCDMDSDTSIVACEKYTHALVKNWNVHLKGVSEADAVKELLGLWMELRHMMNSIQRRNVVKCTLLQGEHHNLDRTGPWFFDSPGEMVLVEDCTFFSCTSGIHMVICSGTHVCFRRCHFSSFFQHAITVEDECASFVCDNCIGEDLGGELSATGAQAEVEKKTVQKFLFSFHRGAVCLTLRDECKLTLNLSTLDLRFSTCLKKTVSQLRMQRGRLEFMENGALHALISRMDLDLDWTLRHRDDYATLSSSLRVGSVSIPVSLFSTLRSLRGVWNADVPFSEASVREYPLPVKKRGFSVARWKALVTLSIIPVELCSPSGGAPLINFILDSTSVVSRRETTGEAFLEARLGIQQLSLWEFSLQAHVPLLRNLLSVLVVARTEDFSNASCDVSVSPCELSLSSEQIKCVLSLLTFMQSNGDAETVLYAMRLENYLGVEVTLQDATEQFVLGEGLTLEKRTLSFPDCLQLVDGKRVDHFEKSEISFSDNKHAVLLHAEKVAVLENGEHVHILTSLQPGTLAQNVTFRTVFHVKNYLSFIISFRSMRHGSEVAMIRPGELSCIPLSCFDSTDIVTRLVSIEDNNESRDELLWEESPRKLLEVALSRGEDSIGRLKEFSFAESSAYVDVTYHLKGCLLTMLFAPARPGIHNGTRFPIKALLYIRDDVVEEAVVDPDKTFVTLRHDPFGTPVAYLFECVVYEKRYVANERVDLNTIDPAEGECIVMKHEGFPRRYFFELNIESRQLNALDGVAPVYSVVPRYIFGIENNSQMDVEFVSEAGDSIGTLGEGVLSCSYGNNFAYLPLHASLVLRVGEVTSSTFEVNEGLEEQMLLCNVSDKREAPCGSHCFLLRPKADATEKTMELVPALFIVNMDSTRSLFVQHTIGSKDKPSSEVQWVNRVVLPAAGVFPYTFISCYGYVDWFAFSWEENGEASFYSAPIEAVFSSKTDWSGFVQCGRTQHMIQIHKKGFGDPAMLVVNGPCNKPHLTLVNFTPYTYREVGPMGVSSPSILSLVSSDVLQLSGGDKEYVLRLTHNTSTTLDDEVMAFVRHQQNAVTVVLSLVPLNTIVLLKDNTCSTISPQMKEEMEDGSTGTKTTIRLDVKASYLSFMIRDDKESSVLFTVESSEFWMIQHSMKLTAQYTMSNASIQSTYKSKKCHVLKPFCFDMTVRDVEVLINAISACSAQVNATRLELELSDILLYQFYQLAAHCQDNSWKTMKKKLNTSGDASPAIAAPFISPFSRNRRIDITSVVICEICVILTYDRRERPPEDVLFRGSPIGTFIPSLHRATIRLPTVRFRDVSRKTLMEVCNMVQEVLFFEFLKQIPSFISSVVLFPTLSPLGNILTRVGSFIFGSGGTSSELPGAALI</sequence>
<feature type="region of interest" description="Disordered" evidence="1">
    <location>
        <begin position="183"/>
        <end position="207"/>
    </location>
</feature>
<feature type="transmembrane region" description="Helical" evidence="2">
    <location>
        <begin position="42"/>
        <end position="64"/>
    </location>
</feature>
<reference evidence="3 4" key="1">
    <citation type="journal article" date="2012" name="BMC Genomics">
        <title>Comparative genomic analysis of human infective Trypanosoma cruzi lineages with the bat-restricted subspecies T. cruzi marinkellei.</title>
        <authorList>
            <person name="Franzen O."/>
            <person name="Talavera-Lopez C."/>
            <person name="Ochaya S."/>
            <person name="Butler C.E."/>
            <person name="Messenger L.A."/>
            <person name="Lewis M.D."/>
            <person name="Llewellyn M.S."/>
            <person name="Marinkelle C.J."/>
            <person name="Tyler K.M."/>
            <person name="Miles M.A."/>
            <person name="Andersson B."/>
        </authorList>
    </citation>
    <scope>NUCLEOTIDE SEQUENCE [LARGE SCALE GENOMIC DNA]</scope>
    <source>
        <strain evidence="3 4">B7</strain>
    </source>
</reference>
<comment type="caution">
    <text evidence="3">The sequence shown here is derived from an EMBL/GenBank/DDBJ whole genome shotgun (WGS) entry which is preliminary data.</text>
</comment>
<name>K2MR33_TRYCR</name>
<evidence type="ECO:0000256" key="1">
    <source>
        <dbReference type="SAM" id="MobiDB-lite"/>
    </source>
</evidence>
<evidence type="ECO:0000313" key="3">
    <source>
        <dbReference type="EMBL" id="EKF28079.1"/>
    </source>
</evidence>